<organism evidence="4 5">
    <name type="scientific">Stomoxys calcitrans</name>
    <name type="common">Stable fly</name>
    <name type="synonym">Conops calcitrans</name>
    <dbReference type="NCBI Taxonomy" id="35570"/>
    <lineage>
        <taxon>Eukaryota</taxon>
        <taxon>Metazoa</taxon>
        <taxon>Ecdysozoa</taxon>
        <taxon>Arthropoda</taxon>
        <taxon>Hexapoda</taxon>
        <taxon>Insecta</taxon>
        <taxon>Pterygota</taxon>
        <taxon>Neoptera</taxon>
        <taxon>Endopterygota</taxon>
        <taxon>Diptera</taxon>
        <taxon>Brachycera</taxon>
        <taxon>Muscomorpha</taxon>
        <taxon>Muscoidea</taxon>
        <taxon>Muscidae</taxon>
        <taxon>Stomoxys</taxon>
    </lineage>
</organism>
<evidence type="ECO:0000313" key="5">
    <source>
        <dbReference type="Proteomes" id="UP000095300"/>
    </source>
</evidence>
<dbReference type="GO" id="GO:0015031">
    <property type="term" value="P:protein transport"/>
    <property type="evidence" value="ECO:0007669"/>
    <property type="project" value="TreeGrafter"/>
</dbReference>
<dbReference type="InterPro" id="IPR014756">
    <property type="entry name" value="Ig_E-set"/>
</dbReference>
<comment type="similarity">
    <text evidence="1">Belongs to the arrestin family.</text>
</comment>
<evidence type="ECO:0000256" key="2">
    <source>
        <dbReference type="ARBA" id="ARBA00022606"/>
    </source>
</evidence>
<dbReference type="InterPro" id="IPR050357">
    <property type="entry name" value="Arrestin_domain-protein"/>
</dbReference>
<dbReference type="Pfam" id="PF00339">
    <property type="entry name" value="Arrestin_N"/>
    <property type="match status" value="1"/>
</dbReference>
<dbReference type="Gene3D" id="2.60.40.640">
    <property type="match status" value="2"/>
</dbReference>
<dbReference type="KEGG" id="scac:106095608"/>
<proteinExistence type="inferred from homology"/>
<dbReference type="SMART" id="SM01017">
    <property type="entry name" value="Arrestin_C"/>
    <property type="match status" value="1"/>
</dbReference>
<dbReference type="GO" id="GO:0005737">
    <property type="term" value="C:cytoplasm"/>
    <property type="evidence" value="ECO:0007669"/>
    <property type="project" value="TreeGrafter"/>
</dbReference>
<dbReference type="PANTHER" id="PTHR11188:SF167">
    <property type="entry name" value="ARRESTIN C-TERMINAL-LIKE DOMAIN-CONTAINING PROTEIN-RELATED"/>
    <property type="match status" value="1"/>
</dbReference>
<accession>A0A1I8Q5N2</accession>
<evidence type="ECO:0000259" key="3">
    <source>
        <dbReference type="SMART" id="SM01017"/>
    </source>
</evidence>
<dbReference type="InterPro" id="IPR014752">
    <property type="entry name" value="Arrestin-like_C"/>
</dbReference>
<name>A0A1I8Q5N2_STOCA</name>
<dbReference type="STRING" id="35570.A0A1I8Q5N2"/>
<dbReference type="EnsemblMetazoa" id="SCAU014135-RA">
    <property type="protein sequence ID" value="SCAU014135-PA"/>
    <property type="gene ID" value="SCAU014135"/>
</dbReference>
<dbReference type="OrthoDB" id="2333384at2759"/>
<dbReference type="SUPFAM" id="SSF81296">
    <property type="entry name" value="E set domains"/>
    <property type="match status" value="2"/>
</dbReference>
<keyword evidence="2" id="KW-0716">Sensory transduction</keyword>
<dbReference type="Pfam" id="PF02752">
    <property type="entry name" value="Arrestin_C"/>
    <property type="match status" value="1"/>
</dbReference>
<dbReference type="InterPro" id="IPR011022">
    <property type="entry name" value="Arrestin_C-like"/>
</dbReference>
<sequence length="403" mass="45075">MVVTCEIQFENNPEGCYFGGQVMTGKIVLSADKVKQVKAVVLKIRGFAHTSWSEKTNDKTTHYSGHIDYINSVTYLLSPKSSDESLFIEPGIHSFNFACHIPLNCPSSFEGLRGHIRYIVQVNMERPWKFDQTFSRGFTVLKILNLNYDTPLLKLPANSEMTKVFCCGPMKSDPLQMHVQLSQTGYVPGQLIPVTILVHNNTKVQITEVCLRLVMMVCVYSQNPRCKATSENRTISKLIGDPVPVLCNKQFTYLLPVPATPPTCFNLCSIVQVGYRIEVAAKMKGVFYTNQEIHVPVTIGNVPLMDVVQQQPMATRANMLSAPEEEVAVLETNNLPWSDNENIPCPTFEASGFMPQAEIADPNQHDYGETNFSPKYPVFNIPSPTIEEITSNKNADANKSTWL</sequence>
<dbReference type="PANTHER" id="PTHR11188">
    <property type="entry name" value="ARRESTIN DOMAIN CONTAINING PROTEIN"/>
    <property type="match status" value="1"/>
</dbReference>
<keyword evidence="5" id="KW-1185">Reference proteome</keyword>
<dbReference type="VEuPathDB" id="VectorBase:SCAU014135"/>
<evidence type="ECO:0000256" key="1">
    <source>
        <dbReference type="ARBA" id="ARBA00005298"/>
    </source>
</evidence>
<dbReference type="Proteomes" id="UP000095300">
    <property type="component" value="Unassembled WGS sequence"/>
</dbReference>
<feature type="domain" description="Arrestin C-terminal-like" evidence="3">
    <location>
        <begin position="171"/>
        <end position="304"/>
    </location>
</feature>
<gene>
    <name evidence="4" type="primary">106095608</name>
</gene>
<protein>
    <recommendedName>
        <fullName evidence="3">Arrestin C-terminal-like domain-containing protein</fullName>
    </recommendedName>
</protein>
<dbReference type="InterPro" id="IPR011021">
    <property type="entry name" value="Arrestin-like_N"/>
</dbReference>
<dbReference type="AlphaFoldDB" id="A0A1I8Q5N2"/>
<reference evidence="4" key="1">
    <citation type="submission" date="2020-05" db="UniProtKB">
        <authorList>
            <consortium name="EnsemblMetazoa"/>
        </authorList>
    </citation>
    <scope>IDENTIFICATION</scope>
    <source>
        <strain evidence="4">USDA</strain>
    </source>
</reference>
<evidence type="ECO:0000313" key="4">
    <source>
        <dbReference type="EnsemblMetazoa" id="SCAU014135-PA"/>
    </source>
</evidence>